<keyword evidence="4" id="KW-0804">Transcription</keyword>
<dbReference type="InterPro" id="IPR000847">
    <property type="entry name" value="LysR_HTH_N"/>
</dbReference>
<reference evidence="6 7" key="1">
    <citation type="submission" date="2019-01" db="EMBL/GenBank/DDBJ databases">
        <title>PMF-metabolizing Aryl O-demethylase.</title>
        <authorList>
            <person name="Kim M."/>
        </authorList>
    </citation>
    <scope>NUCLEOTIDE SEQUENCE [LARGE SCALE GENOMIC DNA]</scope>
    <source>
        <strain evidence="6 7">PMF1</strain>
    </source>
</reference>
<dbReference type="FunFam" id="1.10.10.10:FF:000001">
    <property type="entry name" value="LysR family transcriptional regulator"/>
    <property type="match status" value="1"/>
</dbReference>
<evidence type="ECO:0000313" key="6">
    <source>
        <dbReference type="EMBL" id="QBE96575.1"/>
    </source>
</evidence>
<dbReference type="CDD" id="cd05466">
    <property type="entry name" value="PBP2_LTTR_substrate"/>
    <property type="match status" value="1"/>
</dbReference>
<dbReference type="PROSITE" id="PS50931">
    <property type="entry name" value="HTH_LYSR"/>
    <property type="match status" value="1"/>
</dbReference>
<dbReference type="RefSeq" id="WP_130180691.1">
    <property type="nucleotide sequence ID" value="NZ_CP035945.1"/>
</dbReference>
<dbReference type="PANTHER" id="PTHR30346:SF28">
    <property type="entry name" value="HTH-TYPE TRANSCRIPTIONAL REGULATOR CYNR"/>
    <property type="match status" value="1"/>
</dbReference>
<dbReference type="SUPFAM" id="SSF53850">
    <property type="entry name" value="Periplasmic binding protein-like II"/>
    <property type="match status" value="1"/>
</dbReference>
<feature type="domain" description="HTH lysR-type" evidence="5">
    <location>
        <begin position="1"/>
        <end position="58"/>
    </location>
</feature>
<gene>
    <name evidence="6" type="primary">oxyR</name>
    <name evidence="6" type="ORF">PMF13cell1_02122</name>
</gene>
<dbReference type="InterPro" id="IPR036390">
    <property type="entry name" value="WH_DNA-bd_sf"/>
</dbReference>
<protein>
    <submittedName>
        <fullName evidence="6">Hydrogen peroxide-inducible genes activator</fullName>
    </submittedName>
</protein>
<evidence type="ECO:0000313" key="7">
    <source>
        <dbReference type="Proteomes" id="UP000289794"/>
    </source>
</evidence>
<dbReference type="Gene3D" id="1.10.10.10">
    <property type="entry name" value="Winged helix-like DNA-binding domain superfamily/Winged helix DNA-binding domain"/>
    <property type="match status" value="1"/>
</dbReference>
<evidence type="ECO:0000259" key="5">
    <source>
        <dbReference type="PROSITE" id="PS50931"/>
    </source>
</evidence>
<dbReference type="Pfam" id="PF03466">
    <property type="entry name" value="LysR_substrate"/>
    <property type="match status" value="1"/>
</dbReference>
<accession>A0A4P6LXP3</accession>
<dbReference type="InterPro" id="IPR005119">
    <property type="entry name" value="LysR_subst-bd"/>
</dbReference>
<dbReference type="EMBL" id="CP035945">
    <property type="protein sequence ID" value="QBE96575.1"/>
    <property type="molecule type" value="Genomic_DNA"/>
</dbReference>
<keyword evidence="3" id="KW-0238">DNA-binding</keyword>
<evidence type="ECO:0000256" key="4">
    <source>
        <dbReference type="ARBA" id="ARBA00023163"/>
    </source>
</evidence>
<sequence>MNSRQLQYVVTLAEEKNFTKAAKRLIIAQPSLSQYISKLENELGHILFDRTTTPLRLTVAGELYVEMARRILDMEAQTEKCFNDMQNNQYGRLIIGAAPHRSRCVLAGRIPRLLEKYPNYSIVLREYPYYQMMKSLDNGDMDLCIATAPFDDVKYVVEEIMEEEILLAVPREHPVNQHLTILSEPDGNSPYAAVDIAEFRDMLFLTVNEGNGMYDITFDLCWEAGFRPRKTIECGSFDVCRDLVEAGVGVTLLLSSIAEYGDNQRGLQCYRLVQAPPPRKIAAIYRKKHYVPNAVQDLIEILKEK</sequence>
<proteinExistence type="inferred from homology"/>
<comment type="similarity">
    <text evidence="1">Belongs to the LysR transcriptional regulatory family.</text>
</comment>
<evidence type="ECO:0000256" key="1">
    <source>
        <dbReference type="ARBA" id="ARBA00009437"/>
    </source>
</evidence>
<name>A0A4P6LXP3_9FIRM</name>
<evidence type="ECO:0000256" key="3">
    <source>
        <dbReference type="ARBA" id="ARBA00023125"/>
    </source>
</evidence>
<evidence type="ECO:0000256" key="2">
    <source>
        <dbReference type="ARBA" id="ARBA00023015"/>
    </source>
</evidence>
<dbReference type="PANTHER" id="PTHR30346">
    <property type="entry name" value="TRANSCRIPTIONAL DUAL REGULATOR HCAR-RELATED"/>
    <property type="match status" value="1"/>
</dbReference>
<keyword evidence="2" id="KW-0805">Transcription regulation</keyword>
<dbReference type="AlphaFoldDB" id="A0A4P6LXP3"/>
<dbReference type="GO" id="GO:0032993">
    <property type="term" value="C:protein-DNA complex"/>
    <property type="evidence" value="ECO:0007669"/>
    <property type="project" value="TreeGrafter"/>
</dbReference>
<dbReference type="GO" id="GO:0003677">
    <property type="term" value="F:DNA binding"/>
    <property type="evidence" value="ECO:0007669"/>
    <property type="project" value="UniProtKB-KW"/>
</dbReference>
<dbReference type="SUPFAM" id="SSF46785">
    <property type="entry name" value="Winged helix' DNA-binding domain"/>
    <property type="match status" value="1"/>
</dbReference>
<dbReference type="Proteomes" id="UP000289794">
    <property type="component" value="Chromosome"/>
</dbReference>
<dbReference type="GO" id="GO:0003700">
    <property type="term" value="F:DNA-binding transcription factor activity"/>
    <property type="evidence" value="ECO:0007669"/>
    <property type="project" value="InterPro"/>
</dbReference>
<dbReference type="Pfam" id="PF00126">
    <property type="entry name" value="HTH_1"/>
    <property type="match status" value="1"/>
</dbReference>
<dbReference type="Gene3D" id="3.40.190.10">
    <property type="entry name" value="Periplasmic binding protein-like II"/>
    <property type="match status" value="2"/>
</dbReference>
<dbReference type="InterPro" id="IPR036388">
    <property type="entry name" value="WH-like_DNA-bd_sf"/>
</dbReference>
<dbReference type="KEGG" id="bpro:PMF13cell1_02122"/>
<organism evidence="6 7">
    <name type="scientific">Blautia producta</name>
    <dbReference type="NCBI Taxonomy" id="33035"/>
    <lineage>
        <taxon>Bacteria</taxon>
        <taxon>Bacillati</taxon>
        <taxon>Bacillota</taxon>
        <taxon>Clostridia</taxon>
        <taxon>Lachnospirales</taxon>
        <taxon>Lachnospiraceae</taxon>
        <taxon>Blautia</taxon>
    </lineage>
</organism>
<dbReference type="PRINTS" id="PR00039">
    <property type="entry name" value="HTHLYSR"/>
</dbReference>